<feature type="non-terminal residue" evidence="2">
    <location>
        <position position="106"/>
    </location>
</feature>
<protein>
    <submittedName>
        <fullName evidence="2">Putative secreted protein</fullName>
    </submittedName>
</protein>
<keyword evidence="1" id="KW-0732">Signal</keyword>
<feature type="chain" id="PRO_5001514787" evidence="1">
    <location>
        <begin position="20"/>
        <end position="106"/>
    </location>
</feature>
<reference evidence="2" key="1">
    <citation type="submission" date="2014-03" db="EMBL/GenBank/DDBJ databases">
        <title>The sialotranscriptome of Amblyomma triste, Amblyomma parvum and Amblyomma cajennense ticks, uncovered by 454-based RNA-seq.</title>
        <authorList>
            <person name="Garcia G.R."/>
            <person name="Gardinassi L.G."/>
            <person name="Ribeiro J.M."/>
            <person name="Anatriello E."/>
            <person name="Ferreira B.R."/>
            <person name="Moreira H.N."/>
            <person name="Mafra C."/>
            <person name="Olegario M.M."/>
            <person name="Szabo P.J."/>
            <person name="Miranda-Santos I.K."/>
            <person name="Maruyama S.R."/>
        </authorList>
    </citation>
    <scope>NUCLEOTIDE SEQUENCE</scope>
    <source>
        <strain evidence="2">Uberlandia</strain>
        <tissue evidence="2">Salivary glands</tissue>
    </source>
</reference>
<feature type="signal peptide" evidence="1">
    <location>
        <begin position="1"/>
        <end position="19"/>
    </location>
</feature>
<sequence length="106" mass="12087">MVQCLPCSVMIFFFLYSFAHSNTAVTNLNNPTVHIIFAYRHFFYVFEKDTNLLASNDAVSLHSCECSHVFHLNSLASKERSFKHSIFTDLFGVVPSCLPSVLMLYI</sequence>
<evidence type="ECO:0000313" key="2">
    <source>
        <dbReference type="EMBL" id="JAC18922.1"/>
    </source>
</evidence>
<dbReference type="EMBL" id="GBBK01005560">
    <property type="protein sequence ID" value="JAC18922.1"/>
    <property type="molecule type" value="mRNA"/>
</dbReference>
<organism evidence="2">
    <name type="scientific">Amblyomma cajennense</name>
    <name type="common">Cayenne tick</name>
    <name type="synonym">Acarus cajennensis</name>
    <dbReference type="NCBI Taxonomy" id="34607"/>
    <lineage>
        <taxon>Eukaryota</taxon>
        <taxon>Metazoa</taxon>
        <taxon>Ecdysozoa</taxon>
        <taxon>Arthropoda</taxon>
        <taxon>Chelicerata</taxon>
        <taxon>Arachnida</taxon>
        <taxon>Acari</taxon>
        <taxon>Parasitiformes</taxon>
        <taxon>Ixodida</taxon>
        <taxon>Ixodoidea</taxon>
        <taxon>Ixodidae</taxon>
        <taxon>Amblyomminae</taxon>
        <taxon>Amblyomma</taxon>
    </lineage>
</organism>
<accession>A0A023FBQ4</accession>
<proteinExistence type="evidence at transcript level"/>
<name>A0A023FBQ4_AMBCJ</name>
<evidence type="ECO:0000256" key="1">
    <source>
        <dbReference type="SAM" id="SignalP"/>
    </source>
</evidence>
<dbReference type="AlphaFoldDB" id="A0A023FBQ4"/>